<keyword evidence="5" id="KW-1185">Reference proteome</keyword>
<dbReference type="InterPro" id="IPR059020">
    <property type="entry name" value="CapW_CTD"/>
</dbReference>
<dbReference type="Pfam" id="PF13280">
    <property type="entry name" value="WYL"/>
    <property type="match status" value="1"/>
</dbReference>
<dbReference type="InterPro" id="IPR016634">
    <property type="entry name" value="CapW-like"/>
</dbReference>
<evidence type="ECO:0000313" key="4">
    <source>
        <dbReference type="EMBL" id="SDX01921.1"/>
    </source>
</evidence>
<organism evidence="4 5">
    <name type="scientific">Thiocapsa roseopersicina</name>
    <dbReference type="NCBI Taxonomy" id="1058"/>
    <lineage>
        <taxon>Bacteria</taxon>
        <taxon>Pseudomonadati</taxon>
        <taxon>Pseudomonadota</taxon>
        <taxon>Gammaproteobacteria</taxon>
        <taxon>Chromatiales</taxon>
        <taxon>Chromatiaceae</taxon>
        <taxon>Thiocapsa</taxon>
    </lineage>
</organism>
<evidence type="ECO:0000259" key="3">
    <source>
        <dbReference type="Pfam" id="PF26109"/>
    </source>
</evidence>
<feature type="domain" description="WYL" evidence="1">
    <location>
        <begin position="122"/>
        <end position="188"/>
    </location>
</feature>
<dbReference type="EMBL" id="FNNZ01000012">
    <property type="protein sequence ID" value="SDX01921.1"/>
    <property type="molecule type" value="Genomic_DNA"/>
</dbReference>
<dbReference type="InterPro" id="IPR059019">
    <property type="entry name" value="WHD_CapW"/>
</dbReference>
<dbReference type="GO" id="GO:0003677">
    <property type="term" value="F:DNA binding"/>
    <property type="evidence" value="ECO:0007669"/>
    <property type="project" value="UniProtKB-KW"/>
</dbReference>
<dbReference type="Pfam" id="PF26107">
    <property type="entry name" value="BrxR_CTD"/>
    <property type="match status" value="1"/>
</dbReference>
<feature type="domain" description="DNA-binding transcriptional repressor CapW winged helix-turn-helix" evidence="3">
    <location>
        <begin position="13"/>
        <end position="86"/>
    </location>
</feature>
<evidence type="ECO:0000259" key="2">
    <source>
        <dbReference type="Pfam" id="PF26107"/>
    </source>
</evidence>
<gene>
    <name evidence="4" type="ORF">SAMN05421783_112110</name>
</gene>
<proteinExistence type="predicted"/>
<evidence type="ECO:0000313" key="5">
    <source>
        <dbReference type="Proteomes" id="UP000198816"/>
    </source>
</evidence>
<feature type="domain" description="DNA-binding transcriptional repressor CapW C-terminal dimerisation" evidence="2">
    <location>
        <begin position="210"/>
        <end position="280"/>
    </location>
</feature>
<dbReference type="OrthoDB" id="6400324at2"/>
<dbReference type="PROSITE" id="PS52050">
    <property type="entry name" value="WYL"/>
    <property type="match status" value="1"/>
</dbReference>
<dbReference type="PIRSF" id="PIRSF015558">
    <property type="entry name" value="Txn_reg_DeoR_prd"/>
    <property type="match status" value="1"/>
</dbReference>
<sequence length="306" mass="34396">MTSGLLDKPSQAQRSRLFFLDFRLYFLGSATRSDLVERFGIKEAAATRDLSTYREIAPNNATYDARARKYLINKSFSPIFKHSTHQALSSLTRGIGDDFLGDHRPMIECALPQDLSSPSPDIVAALTRAIHLGNLVEIGYVSTGSGARRRVIAPHALVNSGLKWHVRAFDRRRGTFLDFLLTRMSAVRAAEGSVAEHEVQGADRQWSRYVDLELVAHPNAENVEHPESIELEYGMTDGVRRIEVRAAQAGYFLRLWNVDCSTDHSCRGKEFQLWLRNHQTLYGVDNAMLAPGYRAKEAAYGRAQEL</sequence>
<keyword evidence="4" id="KW-0238">DNA-binding</keyword>
<dbReference type="Proteomes" id="UP000198816">
    <property type="component" value="Unassembled WGS sequence"/>
</dbReference>
<dbReference type="STRING" id="1058.SAMN05421783_112110"/>
<dbReference type="AlphaFoldDB" id="A0A1H2YA48"/>
<accession>A0A1H2YA48</accession>
<evidence type="ECO:0000259" key="1">
    <source>
        <dbReference type="Pfam" id="PF13280"/>
    </source>
</evidence>
<dbReference type="Pfam" id="PF26109">
    <property type="entry name" value="WHD_BrxR"/>
    <property type="match status" value="1"/>
</dbReference>
<name>A0A1H2YA48_THIRO</name>
<reference evidence="5" key="1">
    <citation type="submission" date="2016-10" db="EMBL/GenBank/DDBJ databases">
        <authorList>
            <person name="Varghese N."/>
            <person name="Submissions S."/>
        </authorList>
    </citation>
    <scope>NUCLEOTIDE SEQUENCE [LARGE SCALE GENOMIC DNA]</scope>
    <source>
        <strain evidence="5">DSM 217</strain>
    </source>
</reference>
<dbReference type="InterPro" id="IPR026881">
    <property type="entry name" value="WYL_dom"/>
</dbReference>
<protein>
    <submittedName>
        <fullName evidence="4">Predicted DNA-binding transcriptional regulator YafY, contains an HTH and WYL domains</fullName>
    </submittedName>
</protein>